<protein>
    <submittedName>
        <fullName evidence="1">Uncharacterized protein</fullName>
    </submittedName>
</protein>
<dbReference type="AlphaFoldDB" id="A0A015X9R7"/>
<dbReference type="EMBL" id="JGDJ01000116">
    <property type="protein sequence ID" value="EXZ30840.1"/>
    <property type="molecule type" value="Genomic_DNA"/>
</dbReference>
<proteinExistence type="predicted"/>
<name>A0A015X9R7_BACFG</name>
<evidence type="ECO:0000313" key="2">
    <source>
        <dbReference type="Proteomes" id="UP000022082"/>
    </source>
</evidence>
<gene>
    <name evidence="1" type="ORF">M136_5407</name>
</gene>
<comment type="caution">
    <text evidence="1">The sequence shown here is derived from an EMBL/GenBank/DDBJ whole genome shotgun (WGS) entry which is preliminary data.</text>
</comment>
<dbReference type="PATRIC" id="fig|1339327.3.peg.618"/>
<reference evidence="1 2" key="1">
    <citation type="submission" date="2014-02" db="EMBL/GenBank/DDBJ databases">
        <authorList>
            <person name="Sears C."/>
            <person name="Carroll K."/>
            <person name="Sack B.R."/>
            <person name="Qadri F."/>
            <person name="Myers L.L."/>
            <person name="Chung G.-T."/>
            <person name="Escheverria P."/>
            <person name="Fraser C.M."/>
            <person name="Sadzewicz L."/>
            <person name="Shefchek K.A."/>
            <person name="Tallon L."/>
            <person name="Das S.P."/>
            <person name="Daugherty S."/>
            <person name="Mongodin E.F."/>
        </authorList>
    </citation>
    <scope>NUCLEOTIDE SEQUENCE [LARGE SCALE GENOMIC DNA]</scope>
    <source>
        <strain evidence="1 2">S36L11</strain>
    </source>
</reference>
<accession>A0A015X9R7</accession>
<dbReference type="RefSeq" id="WP_032558101.1">
    <property type="nucleotide sequence ID" value="NZ_JGDJ01000116.1"/>
</dbReference>
<organism evidence="1 2">
    <name type="scientific">Bacteroides fragilis str. S36L11</name>
    <dbReference type="NCBI Taxonomy" id="1339327"/>
    <lineage>
        <taxon>Bacteria</taxon>
        <taxon>Pseudomonadati</taxon>
        <taxon>Bacteroidota</taxon>
        <taxon>Bacteroidia</taxon>
        <taxon>Bacteroidales</taxon>
        <taxon>Bacteroidaceae</taxon>
        <taxon>Bacteroides</taxon>
    </lineage>
</organism>
<sequence>MKTIQQALIDEIHYPIPAGFVENVMIKRNLKVDEEFDYDVSRSNEYQGALADCLWSLVQSINFSEADKSFGALSDKDKERILLRVNSIYNTIGEPSVELEAKPMVYVGDCLL</sequence>
<dbReference type="Proteomes" id="UP000022082">
    <property type="component" value="Unassembled WGS sequence"/>
</dbReference>
<evidence type="ECO:0000313" key="1">
    <source>
        <dbReference type="EMBL" id="EXZ30840.1"/>
    </source>
</evidence>